<dbReference type="InterPro" id="IPR017930">
    <property type="entry name" value="Myb_dom"/>
</dbReference>
<dbReference type="NCBIfam" id="TIGR01557">
    <property type="entry name" value="myb_SHAQKYF"/>
    <property type="match status" value="1"/>
</dbReference>
<dbReference type="CDD" id="cd00167">
    <property type="entry name" value="SANT"/>
    <property type="match status" value="1"/>
</dbReference>
<keyword evidence="3" id="KW-0804">Transcription</keyword>
<sequence length="352" mass="40979">MEVLNDTPPPQVENMEVLNDTPPPPVQNMEVLNETPPPQVENIEVLNDTPPRRRRVILWTEEEHRLFLIGLYYLGNWKDISEEYVVSKTSRQVSSHAHTFFSRMNCKTPVERRRASINDIRTITSNPMTPIIVPMDHHVNSDKPTYINNHQIASFLQLESYPYTFGVPYLNNNPNNQVEVYDNNSFVMDQNPNGHNFEILNQVKVYDNNSFVMDQNPNDNNFEILNLVEAYDNNSFDMEKNPNNNNFERFNQAESYGNNSFVMEQNHNNNNFGRFNQAEANGNNSFVMRQNSNNNNFGRFNQAYDNSFVIEQNPNNNNFGRFNQAEAYGNNLFVMEQNPMLFPCWLHDLGGM</sequence>
<comment type="subcellular location">
    <subcellularLocation>
        <location evidence="1">Nucleus</location>
    </subcellularLocation>
</comment>
<reference evidence="8 9" key="1">
    <citation type="submission" date="2023-10" db="EMBL/GenBank/DDBJ databases">
        <title>Genome-Wide Identification Analysis in wild type Solanum Pinnatisectum Reveals Some Genes Defensing Phytophthora Infestans.</title>
        <authorList>
            <person name="Sun C."/>
        </authorList>
    </citation>
    <scope>NUCLEOTIDE SEQUENCE [LARGE SCALE GENOMIC DNA]</scope>
    <source>
        <strain evidence="8">LQN</strain>
        <tissue evidence="8">Leaf</tissue>
    </source>
</reference>
<feature type="domain" description="SANT" evidence="6">
    <location>
        <begin position="59"/>
        <end position="105"/>
    </location>
</feature>
<evidence type="ECO:0000259" key="7">
    <source>
        <dbReference type="PROSITE" id="PS51294"/>
    </source>
</evidence>
<keyword evidence="2" id="KW-0805">Transcription regulation</keyword>
<dbReference type="AlphaFoldDB" id="A0AAV9KGC0"/>
<dbReference type="InterPro" id="IPR001005">
    <property type="entry name" value="SANT/Myb"/>
</dbReference>
<evidence type="ECO:0000256" key="1">
    <source>
        <dbReference type="ARBA" id="ARBA00004123"/>
    </source>
</evidence>
<dbReference type="PROSITE" id="PS51293">
    <property type="entry name" value="SANT"/>
    <property type="match status" value="1"/>
</dbReference>
<dbReference type="InterPro" id="IPR017884">
    <property type="entry name" value="SANT_dom"/>
</dbReference>
<comment type="caution">
    <text evidence="8">The sequence shown here is derived from an EMBL/GenBank/DDBJ whole genome shotgun (WGS) entry which is preliminary data.</text>
</comment>
<dbReference type="InterPro" id="IPR009057">
    <property type="entry name" value="Homeodomain-like_sf"/>
</dbReference>
<protein>
    <submittedName>
        <fullName evidence="8">Uncharacterized protein</fullName>
    </submittedName>
</protein>
<dbReference type="PANTHER" id="PTHR44042">
    <property type="entry name" value="DUPLICATED HOMEODOMAIN-LIKE SUPERFAMILY PROTEIN-RELATED"/>
    <property type="match status" value="1"/>
</dbReference>
<evidence type="ECO:0000313" key="8">
    <source>
        <dbReference type="EMBL" id="KAK4711604.1"/>
    </source>
</evidence>
<keyword evidence="9" id="KW-1185">Reference proteome</keyword>
<dbReference type="PANTHER" id="PTHR44042:SF54">
    <property type="entry name" value="MYB-LIKE DNA-BINDING DOMAIN, SHAQKYF CLASS PROTEIN"/>
    <property type="match status" value="1"/>
</dbReference>
<dbReference type="GO" id="GO:0000976">
    <property type="term" value="F:transcription cis-regulatory region binding"/>
    <property type="evidence" value="ECO:0007669"/>
    <property type="project" value="UniProtKB-ARBA"/>
</dbReference>
<dbReference type="Gene3D" id="1.10.10.60">
    <property type="entry name" value="Homeodomain-like"/>
    <property type="match status" value="1"/>
</dbReference>
<dbReference type="GO" id="GO:0010597">
    <property type="term" value="P:green leaf volatile biosynthetic process"/>
    <property type="evidence" value="ECO:0007669"/>
    <property type="project" value="UniProtKB-ARBA"/>
</dbReference>
<feature type="region of interest" description="Disordered" evidence="5">
    <location>
        <begin position="1"/>
        <end position="38"/>
    </location>
</feature>
<evidence type="ECO:0000259" key="6">
    <source>
        <dbReference type="PROSITE" id="PS51293"/>
    </source>
</evidence>
<evidence type="ECO:0000256" key="3">
    <source>
        <dbReference type="ARBA" id="ARBA00023163"/>
    </source>
</evidence>
<dbReference type="SUPFAM" id="SSF46689">
    <property type="entry name" value="Homeodomain-like"/>
    <property type="match status" value="1"/>
</dbReference>
<dbReference type="InterPro" id="IPR006447">
    <property type="entry name" value="Myb_dom_plants"/>
</dbReference>
<dbReference type="PROSITE" id="PS51294">
    <property type="entry name" value="HTH_MYB"/>
    <property type="match status" value="1"/>
</dbReference>
<evidence type="ECO:0000256" key="4">
    <source>
        <dbReference type="ARBA" id="ARBA00023242"/>
    </source>
</evidence>
<evidence type="ECO:0000313" key="9">
    <source>
        <dbReference type="Proteomes" id="UP001311915"/>
    </source>
</evidence>
<proteinExistence type="predicted"/>
<evidence type="ECO:0000256" key="2">
    <source>
        <dbReference type="ARBA" id="ARBA00023015"/>
    </source>
</evidence>
<organism evidence="8 9">
    <name type="scientific">Solanum pinnatisectum</name>
    <name type="common">tansyleaf nightshade</name>
    <dbReference type="NCBI Taxonomy" id="50273"/>
    <lineage>
        <taxon>Eukaryota</taxon>
        <taxon>Viridiplantae</taxon>
        <taxon>Streptophyta</taxon>
        <taxon>Embryophyta</taxon>
        <taxon>Tracheophyta</taxon>
        <taxon>Spermatophyta</taxon>
        <taxon>Magnoliopsida</taxon>
        <taxon>eudicotyledons</taxon>
        <taxon>Gunneridae</taxon>
        <taxon>Pentapetalae</taxon>
        <taxon>asterids</taxon>
        <taxon>lamiids</taxon>
        <taxon>Solanales</taxon>
        <taxon>Solanaceae</taxon>
        <taxon>Solanoideae</taxon>
        <taxon>Solaneae</taxon>
        <taxon>Solanum</taxon>
    </lineage>
</organism>
<dbReference type="EMBL" id="JAWPEI010000011">
    <property type="protein sequence ID" value="KAK4711604.1"/>
    <property type="molecule type" value="Genomic_DNA"/>
</dbReference>
<dbReference type="GO" id="GO:0005634">
    <property type="term" value="C:nucleus"/>
    <property type="evidence" value="ECO:0007669"/>
    <property type="project" value="UniProtKB-SubCell"/>
</dbReference>
<feature type="domain" description="HTH myb-type" evidence="7">
    <location>
        <begin position="59"/>
        <end position="105"/>
    </location>
</feature>
<evidence type="ECO:0000256" key="5">
    <source>
        <dbReference type="SAM" id="MobiDB-lite"/>
    </source>
</evidence>
<name>A0AAV9KGC0_9SOLN</name>
<accession>A0AAV9KGC0</accession>
<gene>
    <name evidence="8" type="ORF">R3W88_006117</name>
</gene>
<dbReference type="Proteomes" id="UP001311915">
    <property type="component" value="Unassembled WGS sequence"/>
</dbReference>
<keyword evidence="4" id="KW-0539">Nucleus</keyword>